<dbReference type="Proteomes" id="UP000036681">
    <property type="component" value="Unplaced"/>
</dbReference>
<accession>A0A9J2P0I9</accession>
<evidence type="ECO:0000313" key="1">
    <source>
        <dbReference type="Proteomes" id="UP000036681"/>
    </source>
</evidence>
<reference evidence="2" key="1">
    <citation type="submission" date="2023-03" db="UniProtKB">
        <authorList>
            <consortium name="WormBaseParasite"/>
        </authorList>
    </citation>
    <scope>IDENTIFICATION</scope>
</reference>
<dbReference type="WBParaSite" id="ALUE_0000329101-mRNA-1">
    <property type="protein sequence ID" value="ALUE_0000329101-mRNA-1"/>
    <property type="gene ID" value="ALUE_0000329101"/>
</dbReference>
<evidence type="ECO:0000313" key="2">
    <source>
        <dbReference type="WBParaSite" id="ALUE_0000329101-mRNA-1"/>
    </source>
</evidence>
<keyword evidence="1" id="KW-1185">Reference proteome</keyword>
<sequence length="69" mass="7932">MKPDERQQHLSENVGSAAVKINVASRKCEVKRKRRGEQNWHNLTLSIRARARANGYWTVEKSSALLMLL</sequence>
<name>A0A9J2P0I9_ASCLU</name>
<protein>
    <submittedName>
        <fullName evidence="2">Uncharacterized protein</fullName>
    </submittedName>
</protein>
<dbReference type="AlphaFoldDB" id="A0A9J2P0I9"/>
<proteinExistence type="predicted"/>
<organism evidence="1 2">
    <name type="scientific">Ascaris lumbricoides</name>
    <name type="common">Giant roundworm</name>
    <dbReference type="NCBI Taxonomy" id="6252"/>
    <lineage>
        <taxon>Eukaryota</taxon>
        <taxon>Metazoa</taxon>
        <taxon>Ecdysozoa</taxon>
        <taxon>Nematoda</taxon>
        <taxon>Chromadorea</taxon>
        <taxon>Rhabditida</taxon>
        <taxon>Spirurina</taxon>
        <taxon>Ascaridomorpha</taxon>
        <taxon>Ascaridoidea</taxon>
        <taxon>Ascarididae</taxon>
        <taxon>Ascaris</taxon>
    </lineage>
</organism>